<proteinExistence type="predicted"/>
<reference evidence="1" key="1">
    <citation type="submission" date="2023-07" db="EMBL/GenBank/DDBJ databases">
        <title>Black Yeasts Isolated from many extreme environments.</title>
        <authorList>
            <person name="Coleine C."/>
            <person name="Stajich J.E."/>
            <person name="Selbmann L."/>
        </authorList>
    </citation>
    <scope>NUCLEOTIDE SEQUENCE</scope>
    <source>
        <strain evidence="1">CCFEE 5714</strain>
    </source>
</reference>
<gene>
    <name evidence="1" type="ORF">LTR37_011514</name>
</gene>
<name>A0ACC3N354_9PEZI</name>
<sequence>MANKPFPVPNSTTSFWRSGDLHDLDSYQSEVFPSQVDVVIVGAGYAGASLAHHLLEKQRKLDSKLSIAILEAREACSGATGRNGGHLKPDPYSRAGSALRTHDKKAAEEVVSFEFQHLKAIGDLVKRENIDCDFVLTRATDVCLYDKARDEIKAKLDSLTTAGISAVDDVFYSSERTAEAVSGVKGARGAFSCTSAHLYPYKLISHLLAKAVAEGVNLQTHTPVTSVSSQPDSEGLWTIETPRGRIEAKNVIHGSNGYTSALLPEFQDKIVPVRGICSRIFTPDARPPLLSNAYILRFSDWEYDYLIPRTDGSIVVGGARRDYHHDLNSWFGSHDDSSLIESASEYFDGYMQRHFHGWEESGAKTDHVWTGIMGYTSDGYPFVGEVPRKPGQYICAGFNGHGMPQAFLSARAVAAMVVEGRKPEETDLPMLYRSSHERLDSEKQHVSLTGYDAFMSDRQARI</sequence>
<accession>A0ACC3N354</accession>
<evidence type="ECO:0000313" key="1">
    <source>
        <dbReference type="EMBL" id="KAK3708418.1"/>
    </source>
</evidence>
<dbReference type="Proteomes" id="UP001281147">
    <property type="component" value="Unassembled WGS sequence"/>
</dbReference>
<evidence type="ECO:0000313" key="2">
    <source>
        <dbReference type="Proteomes" id="UP001281147"/>
    </source>
</evidence>
<dbReference type="EMBL" id="JAUTXU010000101">
    <property type="protein sequence ID" value="KAK3708418.1"/>
    <property type="molecule type" value="Genomic_DNA"/>
</dbReference>
<comment type="caution">
    <text evidence="1">The sequence shown here is derived from an EMBL/GenBank/DDBJ whole genome shotgun (WGS) entry which is preliminary data.</text>
</comment>
<organism evidence="1 2">
    <name type="scientific">Vermiconidia calcicola</name>
    <dbReference type="NCBI Taxonomy" id="1690605"/>
    <lineage>
        <taxon>Eukaryota</taxon>
        <taxon>Fungi</taxon>
        <taxon>Dikarya</taxon>
        <taxon>Ascomycota</taxon>
        <taxon>Pezizomycotina</taxon>
        <taxon>Dothideomycetes</taxon>
        <taxon>Dothideomycetidae</taxon>
        <taxon>Mycosphaerellales</taxon>
        <taxon>Extremaceae</taxon>
        <taxon>Vermiconidia</taxon>
    </lineage>
</organism>
<protein>
    <submittedName>
        <fullName evidence="1">Uncharacterized protein</fullName>
    </submittedName>
</protein>
<keyword evidence="2" id="KW-1185">Reference proteome</keyword>